<dbReference type="GO" id="GO:0008713">
    <property type="term" value="F:ADP-heptose-lipopolysaccharide heptosyltransferase activity"/>
    <property type="evidence" value="ECO:0007669"/>
    <property type="project" value="TreeGrafter"/>
</dbReference>
<dbReference type="GO" id="GO:0009244">
    <property type="term" value="P:lipopolysaccharide core region biosynthetic process"/>
    <property type="evidence" value="ECO:0007669"/>
    <property type="project" value="TreeGrafter"/>
</dbReference>
<evidence type="ECO:0000256" key="2">
    <source>
        <dbReference type="ARBA" id="ARBA00022679"/>
    </source>
</evidence>
<keyword evidence="5" id="KW-1185">Reference proteome</keyword>
<dbReference type="CDD" id="cd02511">
    <property type="entry name" value="Beta4Glucosyltransferase"/>
    <property type="match status" value="1"/>
</dbReference>
<dbReference type="Gene3D" id="3.90.550.10">
    <property type="entry name" value="Spore Coat Polysaccharide Biosynthesis Protein SpsA, Chain A"/>
    <property type="match status" value="1"/>
</dbReference>
<dbReference type="InterPro" id="IPR001173">
    <property type="entry name" value="Glyco_trans_2-like"/>
</dbReference>
<dbReference type="RefSeq" id="WP_108779515.1">
    <property type="nucleotide sequence ID" value="NZ_CP029186.1"/>
</dbReference>
<dbReference type="InterPro" id="IPR002201">
    <property type="entry name" value="Glyco_trans_9"/>
</dbReference>
<feature type="domain" description="Glycosyltransferase 2-like" evidence="3">
    <location>
        <begin position="12"/>
        <end position="114"/>
    </location>
</feature>
<reference evidence="4 5" key="1">
    <citation type="submission" date="2018-04" db="EMBL/GenBank/DDBJ databases">
        <title>Genome sequencing of Flavobacterium sp. HYN0059.</title>
        <authorList>
            <person name="Yi H."/>
            <person name="Baek C."/>
        </authorList>
    </citation>
    <scope>NUCLEOTIDE SEQUENCE [LARGE SCALE GENOMIC DNA]</scope>
    <source>
        <strain evidence="4 5">HYN0059</strain>
    </source>
</reference>
<dbReference type="KEGG" id="falb:HYN59_17485"/>
<dbReference type="PANTHER" id="PTHR30160">
    <property type="entry name" value="TETRAACYLDISACCHARIDE 4'-KINASE-RELATED"/>
    <property type="match status" value="1"/>
</dbReference>
<dbReference type="AlphaFoldDB" id="A0A2S1R246"/>
<dbReference type="GO" id="GO:0005829">
    <property type="term" value="C:cytosol"/>
    <property type="evidence" value="ECO:0007669"/>
    <property type="project" value="TreeGrafter"/>
</dbReference>
<organism evidence="4 5">
    <name type="scientific">Flavobacterium album</name>
    <dbReference type="NCBI Taxonomy" id="2175091"/>
    <lineage>
        <taxon>Bacteria</taxon>
        <taxon>Pseudomonadati</taxon>
        <taxon>Bacteroidota</taxon>
        <taxon>Flavobacteriia</taxon>
        <taxon>Flavobacteriales</taxon>
        <taxon>Flavobacteriaceae</taxon>
        <taxon>Flavobacterium</taxon>
    </lineage>
</organism>
<protein>
    <recommendedName>
        <fullName evidence="3">Glycosyltransferase 2-like domain-containing protein</fullName>
    </recommendedName>
</protein>
<dbReference type="InterPro" id="IPR051199">
    <property type="entry name" value="LPS_LOS_Heptosyltrfase"/>
</dbReference>
<dbReference type="InterPro" id="IPR029044">
    <property type="entry name" value="Nucleotide-diphossugar_trans"/>
</dbReference>
<evidence type="ECO:0000256" key="1">
    <source>
        <dbReference type="ARBA" id="ARBA00022676"/>
    </source>
</evidence>
<dbReference type="EMBL" id="CP029186">
    <property type="protein sequence ID" value="AWH86793.1"/>
    <property type="molecule type" value="Genomic_DNA"/>
</dbReference>
<dbReference type="Pfam" id="PF00535">
    <property type="entry name" value="Glycos_transf_2"/>
    <property type="match status" value="1"/>
</dbReference>
<evidence type="ECO:0000259" key="3">
    <source>
        <dbReference type="Pfam" id="PF00535"/>
    </source>
</evidence>
<dbReference type="Gene3D" id="3.40.50.2000">
    <property type="entry name" value="Glycogen Phosphorylase B"/>
    <property type="match status" value="2"/>
</dbReference>
<dbReference type="Proteomes" id="UP000244929">
    <property type="component" value="Chromosome"/>
</dbReference>
<accession>A0A2S1R246</accession>
<evidence type="ECO:0000313" key="4">
    <source>
        <dbReference type="EMBL" id="AWH86793.1"/>
    </source>
</evidence>
<name>A0A2S1R246_9FLAO</name>
<proteinExistence type="predicted"/>
<keyword evidence="1" id="KW-0328">Glycosyltransferase</keyword>
<dbReference type="SUPFAM" id="SSF53756">
    <property type="entry name" value="UDP-Glycosyltransferase/glycogen phosphorylase"/>
    <property type="match status" value="1"/>
</dbReference>
<dbReference type="SUPFAM" id="SSF53448">
    <property type="entry name" value="Nucleotide-diphospho-sugar transferases"/>
    <property type="match status" value="1"/>
</dbReference>
<dbReference type="Pfam" id="PF01075">
    <property type="entry name" value="Glyco_transf_9"/>
    <property type="match status" value="1"/>
</dbReference>
<dbReference type="OrthoDB" id="9772349at2"/>
<evidence type="ECO:0000313" key="5">
    <source>
        <dbReference type="Proteomes" id="UP000244929"/>
    </source>
</evidence>
<sequence length="611" mass="71171">MSELNTRISALAIVFNEEHNIREYLQNMSFADEIVVVDSFSTDRTPQIIKEEFPHVRFYQRVFDDFSSQRNYTIDLANNEWVVFFDADERVTQQGIEEIVATVNSNPEEAAFWVKRIFYYQGRPLVNNSFNEDRTARVFRKSLCRYSDKLVHEQLSINGKSRVLKHAIHHYSFKDKEDFLQKRLQYSKLKAKEFHKDGIRPNIFHFTVRPAFRFFKYYVLKFGFVNGRRGYEIASILGHHVYMRYVYLKEMYAGEGKKILVIQQKMIGDVLASSVICNTLKENCPASQVDYMVHDFTKPVIENNPNIDNIIVFKEEYRKSRLALFRFALSIRKSKYDAVIDAYNKWESGIITLFSGAKTRIGYKKWYTSFFYDKTISPDWKAPNSALVHRMQLAEALTGQQHPVVYPKIYLSESEVAGAKKVLEASLDMSLPVIMISVLGSDEIKSMPAPEMAAILDAIVQNSNAQLLFNYLPKQVDQAREIYNLCRPETQQRILFDLYIRGLREFMAVLSQCDALIGNEGGAVNMAKALSVPTFTIFSPWINKGSWSMLNDDETHMAVHLQDFFPEIYGDRHPKEFKEKSLELYQKLKPELFKDKLLRFLKLNVKQHMPI</sequence>
<gene>
    <name evidence="4" type="ORF">HYN59_17485</name>
</gene>
<dbReference type="CDD" id="cd03789">
    <property type="entry name" value="GT9_LPS_heptosyltransferase"/>
    <property type="match status" value="1"/>
</dbReference>
<keyword evidence="2" id="KW-0808">Transferase</keyword>
<dbReference type="PANTHER" id="PTHR30160:SF7">
    <property type="entry name" value="ADP-HEPTOSE--LPS HEPTOSYLTRANSFERASE 2"/>
    <property type="match status" value="1"/>
</dbReference>